<evidence type="ECO:0000313" key="2">
    <source>
        <dbReference type="Proteomes" id="UP000054047"/>
    </source>
</evidence>
<dbReference type="InterPro" id="IPR052089">
    <property type="entry name" value="Ankyrin-BTB/POZ_domain"/>
</dbReference>
<proteinExistence type="predicted"/>
<dbReference type="EMBL" id="KN729955">
    <property type="protein sequence ID" value="KIH61617.1"/>
    <property type="molecule type" value="Genomic_DNA"/>
</dbReference>
<accession>A0A0C2DGP5</accession>
<reference evidence="1 2" key="1">
    <citation type="submission" date="2013-12" db="EMBL/GenBank/DDBJ databases">
        <title>Draft genome of the parsitic nematode Ancylostoma duodenale.</title>
        <authorList>
            <person name="Mitreva M."/>
        </authorList>
    </citation>
    <scope>NUCLEOTIDE SEQUENCE [LARGE SCALE GENOMIC DNA]</scope>
    <source>
        <strain evidence="1 2">Zhejiang</strain>
    </source>
</reference>
<dbReference type="PANTHER" id="PTHR46071">
    <property type="entry name" value="ANKYRIN REPEAT AND BTB/POZ DOMAIN-CONTAINING"/>
    <property type="match status" value="1"/>
</dbReference>
<sequence length="173" mass="18959">MVAISEKDLLEAINDSRGREVMETNGFLLSSKGKQRSLSNVVPIADWTRIIFAFAEHRMSHTVDETDVQQAARVLLGCDCAPPSVSVTCRDFSDLSLDDAKKEFAFSLAASSSPMHMQHGLCLTSAAVLRSDGDALQRLIDMGFPTNVPIPASIGDKRPFLLVEYSGWTPLTW</sequence>
<evidence type="ECO:0000313" key="1">
    <source>
        <dbReference type="EMBL" id="KIH61617.1"/>
    </source>
</evidence>
<keyword evidence="2" id="KW-1185">Reference proteome</keyword>
<gene>
    <name evidence="1" type="ORF">ANCDUO_08105</name>
</gene>
<dbReference type="Proteomes" id="UP000054047">
    <property type="component" value="Unassembled WGS sequence"/>
</dbReference>
<dbReference type="OrthoDB" id="2316821at2759"/>
<dbReference type="AlphaFoldDB" id="A0A0C2DGP5"/>
<protein>
    <submittedName>
        <fullName evidence="1">Uncharacterized protein</fullName>
    </submittedName>
</protein>
<name>A0A0C2DGP5_9BILA</name>
<dbReference type="PANTHER" id="PTHR46071:SF2">
    <property type="entry name" value="ANKYRIN REPEAT AND BTB_POZ DOMAIN-CONTAINING PROTEIN 2-LIKE PROTEIN"/>
    <property type="match status" value="1"/>
</dbReference>
<organism evidence="1 2">
    <name type="scientific">Ancylostoma duodenale</name>
    <dbReference type="NCBI Taxonomy" id="51022"/>
    <lineage>
        <taxon>Eukaryota</taxon>
        <taxon>Metazoa</taxon>
        <taxon>Ecdysozoa</taxon>
        <taxon>Nematoda</taxon>
        <taxon>Chromadorea</taxon>
        <taxon>Rhabditida</taxon>
        <taxon>Rhabditina</taxon>
        <taxon>Rhabditomorpha</taxon>
        <taxon>Strongyloidea</taxon>
        <taxon>Ancylostomatidae</taxon>
        <taxon>Ancylostomatinae</taxon>
        <taxon>Ancylostoma</taxon>
    </lineage>
</organism>